<accession>A0A8S3YGK3</accession>
<organism evidence="2 3">
    <name type="scientific">Candidula unifasciata</name>
    <dbReference type="NCBI Taxonomy" id="100452"/>
    <lineage>
        <taxon>Eukaryota</taxon>
        <taxon>Metazoa</taxon>
        <taxon>Spiralia</taxon>
        <taxon>Lophotrochozoa</taxon>
        <taxon>Mollusca</taxon>
        <taxon>Gastropoda</taxon>
        <taxon>Heterobranchia</taxon>
        <taxon>Euthyneura</taxon>
        <taxon>Panpulmonata</taxon>
        <taxon>Eupulmonata</taxon>
        <taxon>Stylommatophora</taxon>
        <taxon>Helicina</taxon>
        <taxon>Helicoidea</taxon>
        <taxon>Geomitridae</taxon>
        <taxon>Candidula</taxon>
    </lineage>
</organism>
<evidence type="ECO:0000313" key="2">
    <source>
        <dbReference type="EMBL" id="CAG5116207.1"/>
    </source>
</evidence>
<feature type="transmembrane region" description="Helical" evidence="1">
    <location>
        <begin position="35"/>
        <end position="56"/>
    </location>
</feature>
<dbReference type="Proteomes" id="UP000678393">
    <property type="component" value="Unassembled WGS sequence"/>
</dbReference>
<proteinExistence type="predicted"/>
<protein>
    <submittedName>
        <fullName evidence="2">Uncharacterized protein</fullName>
    </submittedName>
</protein>
<evidence type="ECO:0000313" key="3">
    <source>
        <dbReference type="Proteomes" id="UP000678393"/>
    </source>
</evidence>
<evidence type="ECO:0000256" key="1">
    <source>
        <dbReference type="SAM" id="Phobius"/>
    </source>
</evidence>
<keyword evidence="1" id="KW-1133">Transmembrane helix</keyword>
<keyword evidence="3" id="KW-1185">Reference proteome</keyword>
<dbReference type="AlphaFoldDB" id="A0A8S3YGK3"/>
<dbReference type="EMBL" id="CAJHNH020000224">
    <property type="protein sequence ID" value="CAG5116207.1"/>
    <property type="molecule type" value="Genomic_DNA"/>
</dbReference>
<keyword evidence="1" id="KW-0472">Membrane</keyword>
<comment type="caution">
    <text evidence="2">The sequence shown here is derived from an EMBL/GenBank/DDBJ whole genome shotgun (WGS) entry which is preliminary data.</text>
</comment>
<name>A0A8S3YGK3_9EUPU</name>
<gene>
    <name evidence="2" type="ORF">CUNI_LOCUS1765</name>
</gene>
<sequence length="244" mass="26593">MSTHPLTTRNTNSDTSSTVAGEARSNLHLRFSPSASVMLIQAGSTIVCLFLAHVAAHPDLLLSMDRRPAGQFCGHLLCHVIMGQMDEHILGLSLFNITLPNTRTKLASVSLFEPRAHVEQCKSPLINATGYIIRNLGHLALGFQNMVDCLNGSFLCQLDFVNVSGQPDNIIKSTSPADMCDHSGIDHRLDRMFVALDNLAVGFHADLAALQQESSDVRQILEALLGSVGFIDSQIQRYNGTQQK</sequence>
<keyword evidence="1" id="KW-0812">Transmembrane</keyword>
<reference evidence="2" key="1">
    <citation type="submission" date="2021-04" db="EMBL/GenBank/DDBJ databases">
        <authorList>
            <consortium name="Molecular Ecology Group"/>
        </authorList>
    </citation>
    <scope>NUCLEOTIDE SEQUENCE</scope>
</reference>